<dbReference type="EMBL" id="SMCP01000004">
    <property type="protein sequence ID" value="TCV87872.1"/>
    <property type="molecule type" value="Genomic_DNA"/>
</dbReference>
<comment type="caution">
    <text evidence="1">The sequence shown here is derived from an EMBL/GenBank/DDBJ whole genome shotgun (WGS) entry which is preliminary data.</text>
</comment>
<keyword evidence="4" id="KW-1185">Reference proteome</keyword>
<organism evidence="1 3">
    <name type="scientific">Testudinibacter aquarius</name>
    <dbReference type="NCBI Taxonomy" id="1524974"/>
    <lineage>
        <taxon>Bacteria</taxon>
        <taxon>Pseudomonadati</taxon>
        <taxon>Pseudomonadota</taxon>
        <taxon>Gammaproteobacteria</taxon>
        <taxon>Pasteurellales</taxon>
        <taxon>Pasteurellaceae</taxon>
        <taxon>Testudinibacter</taxon>
    </lineage>
</organism>
<proteinExistence type="predicted"/>
<dbReference type="Pfam" id="PF10833">
    <property type="entry name" value="DUF2572"/>
    <property type="match status" value="1"/>
</dbReference>
<gene>
    <name evidence="1" type="ORF">EDC16_10460</name>
    <name evidence="2" type="ORF">FHQ21_10555</name>
</gene>
<evidence type="ECO:0000313" key="2">
    <source>
        <dbReference type="EMBL" id="TNG89007.1"/>
    </source>
</evidence>
<dbReference type="RefSeq" id="WP_132966103.1">
    <property type="nucleotide sequence ID" value="NZ_LEKL01000005.1"/>
</dbReference>
<name>A0A4R3Y887_9PAST</name>
<evidence type="ECO:0000313" key="4">
    <source>
        <dbReference type="Proteomes" id="UP000305526"/>
    </source>
</evidence>
<evidence type="ECO:0000313" key="1">
    <source>
        <dbReference type="EMBL" id="TCV87872.1"/>
    </source>
</evidence>
<sequence>MLKKGVVTLTALLLLSSALLLFLMLDEQILALHRANLGERLRYLQQREHLLQQSVAADGNTLCRQQSAVQTENFFSIHFTDSQQDQQHSIICHRLTLFKTLPQQASAKGWSNFLHPDWQTGWQQSDFVHLPLKAADYAANRVLWIEGDSEWQLAQDFYGVVLVNGRLKLSGEGKIIGALIYQTALQSTENQIEFNQSVVNNVAEQYQQWLYRSDSWHDFNPL</sequence>
<accession>A0A4R3Y887</accession>
<dbReference type="Proteomes" id="UP000294619">
    <property type="component" value="Unassembled WGS sequence"/>
</dbReference>
<reference evidence="1 3" key="1">
    <citation type="submission" date="2019-03" db="EMBL/GenBank/DDBJ databases">
        <title>Genomic Encyclopedia of Type Strains, Phase IV (KMG-IV): sequencing the most valuable type-strain genomes for metagenomic binning, comparative biology and taxonomic classification.</title>
        <authorList>
            <person name="Goeker M."/>
        </authorList>
    </citation>
    <scope>NUCLEOTIDE SEQUENCE [LARGE SCALE GENOMIC DNA]</scope>
    <source>
        <strain evidence="1 3">DSM 28140</strain>
    </source>
</reference>
<dbReference type="AlphaFoldDB" id="A0A4R3Y887"/>
<evidence type="ECO:0000313" key="3">
    <source>
        <dbReference type="Proteomes" id="UP000294619"/>
    </source>
</evidence>
<dbReference type="InterPro" id="IPR022543">
    <property type="entry name" value="DUF2572"/>
</dbReference>
<dbReference type="Proteomes" id="UP000305526">
    <property type="component" value="Unassembled WGS sequence"/>
</dbReference>
<reference evidence="2 4" key="2">
    <citation type="submission" date="2019-05" db="EMBL/GenBank/DDBJ databases">
        <title>Pasteurellaceae isolates from reptiles.</title>
        <authorList>
            <person name="Bojesen A.M."/>
            <person name="Lund E."/>
        </authorList>
    </citation>
    <scope>NUCLEOTIDE SEQUENCE [LARGE SCALE GENOMIC DNA]</scope>
    <source>
        <strain evidence="2 4">ELNT2x</strain>
    </source>
</reference>
<dbReference type="EMBL" id="VDGV01000107">
    <property type="protein sequence ID" value="TNG89007.1"/>
    <property type="molecule type" value="Genomic_DNA"/>
</dbReference>
<protein>
    <submittedName>
        <fullName evidence="2">DUF2572 family protein</fullName>
    </submittedName>
    <submittedName>
        <fullName evidence="1">Uncharacterized protein DUF2572</fullName>
    </submittedName>
</protein>